<dbReference type="InterPro" id="IPR000825">
    <property type="entry name" value="SUF_FeS_clus_asmbl_SufBD_core"/>
</dbReference>
<accession>A0A3E3I651</accession>
<proteinExistence type="predicted"/>
<protein>
    <submittedName>
        <fullName evidence="2">SufD family Fe-S cluster assembly protein</fullName>
    </submittedName>
</protein>
<dbReference type="Proteomes" id="UP000260812">
    <property type="component" value="Unassembled WGS sequence"/>
</dbReference>
<sequence length="372" mass="40896">MKQGMEMKVNRLPMRTWNWLHMNDSSLSDIDTEIYGKNMVSCNPQFTLPGQGVSCIRGMSAGTLESGFQEIPTGMGPDMDEFVRESETPMDIFRIKRGAHPEEALRLSWQYKQGENSLHAVCIYAEEGSSITVIMENFSGRKDSGSAGIQTKVYAEKNAAVRLIQVQLLGDGFAAMNDVGGICEEGASIELLQLQLGAKTTYAGARINLAGDASRMKADIGYLGKNMQKLDMNYVAEHHGRKSESQMEVKGVLRDQASKLFRGTIDFHRGCSGAEGTEKEEVLLLGDDVVNRTIPLILCGEENVQGNHGATAGKLDEEKLFYFCSRGLSREEACDMMARAGIDALCAQIPDDTVVRRVQKYLEGGSPDEKLE</sequence>
<evidence type="ECO:0000259" key="1">
    <source>
        <dbReference type="Pfam" id="PF01458"/>
    </source>
</evidence>
<dbReference type="RefSeq" id="WP_117544589.1">
    <property type="nucleotide sequence ID" value="NZ_QVLV01000006.1"/>
</dbReference>
<dbReference type="Pfam" id="PF01458">
    <property type="entry name" value="SUFBD_core"/>
    <property type="match status" value="1"/>
</dbReference>
<dbReference type="SUPFAM" id="SSF101960">
    <property type="entry name" value="Stabilizer of iron transporter SufD"/>
    <property type="match status" value="1"/>
</dbReference>
<dbReference type="GO" id="GO:0016226">
    <property type="term" value="P:iron-sulfur cluster assembly"/>
    <property type="evidence" value="ECO:0007669"/>
    <property type="project" value="InterPro"/>
</dbReference>
<dbReference type="GeneID" id="97987468"/>
<dbReference type="InterPro" id="IPR037284">
    <property type="entry name" value="SUF_FeS_clus_asmbl_SufBD_sf"/>
</dbReference>
<gene>
    <name evidence="2" type="ORF">DXC51_11425</name>
</gene>
<dbReference type="InterPro" id="IPR055346">
    <property type="entry name" value="Fe-S_cluster_assembly_SufBD"/>
</dbReference>
<reference evidence="2" key="1">
    <citation type="submission" date="2018-08" db="EMBL/GenBank/DDBJ databases">
        <title>A genome reference for cultivated species of the human gut microbiota.</title>
        <authorList>
            <person name="Zou Y."/>
            <person name="Xue W."/>
            <person name="Luo G."/>
        </authorList>
    </citation>
    <scope>NUCLEOTIDE SEQUENCE [LARGE SCALE GENOMIC DNA]</scope>
    <source>
        <strain evidence="2">TF05-5AC</strain>
    </source>
</reference>
<keyword evidence="3" id="KW-1185">Reference proteome</keyword>
<dbReference type="EMBL" id="QVLV01000006">
    <property type="protein sequence ID" value="RGE61132.1"/>
    <property type="molecule type" value="Genomic_DNA"/>
</dbReference>
<dbReference type="PANTHER" id="PTHR43575">
    <property type="entry name" value="PROTEIN ABCI7, CHLOROPLASTIC"/>
    <property type="match status" value="1"/>
</dbReference>
<evidence type="ECO:0000313" key="2">
    <source>
        <dbReference type="EMBL" id="RGE61132.1"/>
    </source>
</evidence>
<dbReference type="AlphaFoldDB" id="A0A3E3I651"/>
<evidence type="ECO:0000313" key="3">
    <source>
        <dbReference type="Proteomes" id="UP000260812"/>
    </source>
</evidence>
<name>A0A3E3I651_9FIRM</name>
<organism evidence="2 3">
    <name type="scientific">Eisenbergiella massiliensis</name>
    <dbReference type="NCBI Taxonomy" id="1720294"/>
    <lineage>
        <taxon>Bacteria</taxon>
        <taxon>Bacillati</taxon>
        <taxon>Bacillota</taxon>
        <taxon>Clostridia</taxon>
        <taxon>Lachnospirales</taxon>
        <taxon>Lachnospiraceae</taxon>
        <taxon>Eisenbergiella</taxon>
    </lineage>
</organism>
<dbReference type="PANTHER" id="PTHR43575:SF1">
    <property type="entry name" value="PROTEIN ABCI7, CHLOROPLASTIC"/>
    <property type="match status" value="1"/>
</dbReference>
<comment type="caution">
    <text evidence="2">The sequence shown here is derived from an EMBL/GenBank/DDBJ whole genome shotgun (WGS) entry which is preliminary data.</text>
</comment>
<feature type="domain" description="SUF system FeS cluster assembly SufBD core" evidence="1">
    <location>
        <begin position="115"/>
        <end position="340"/>
    </location>
</feature>